<evidence type="ECO:0008006" key="3">
    <source>
        <dbReference type="Google" id="ProtNLM"/>
    </source>
</evidence>
<proteinExistence type="predicted"/>
<evidence type="ECO:0000313" key="2">
    <source>
        <dbReference type="Proteomes" id="UP000194432"/>
    </source>
</evidence>
<dbReference type="InterPro" id="IPR036390">
    <property type="entry name" value="WH_DNA-bd_sf"/>
</dbReference>
<dbReference type="RefSeq" id="WP_094098306.1">
    <property type="nucleotide sequence ID" value="NZ_CP021361.1"/>
</dbReference>
<name>A0A240U3J2_9BURK</name>
<reference evidence="1 2" key="1">
    <citation type="submission" date="2017-05" db="EMBL/GenBank/DDBJ databases">
        <title>Polyphasic characterization of four soil-derived phenanthrene-degrading Acidovorax strains and proposal of Acidovorax phenanthrenivorans sp. nov.</title>
        <authorList>
            <person name="Singleton D.R."/>
            <person name="Lee J."/>
            <person name="Dickey A.N."/>
            <person name="Stroud A."/>
            <person name="Scholl E.H."/>
            <person name="Wright F.A."/>
            <person name="Aitken M.D."/>
        </authorList>
    </citation>
    <scope>NUCLEOTIDE SEQUENCE [LARGE SCALE GENOMIC DNA]</scope>
    <source>
        <strain evidence="1">NA3</strain>
    </source>
</reference>
<organism evidence="1 2">
    <name type="scientific">Acidovorax carolinensis</name>
    <dbReference type="NCBI Taxonomy" id="553814"/>
    <lineage>
        <taxon>Bacteria</taxon>
        <taxon>Pseudomonadati</taxon>
        <taxon>Pseudomonadota</taxon>
        <taxon>Betaproteobacteria</taxon>
        <taxon>Burkholderiales</taxon>
        <taxon>Comamonadaceae</taxon>
        <taxon>Acidovorax</taxon>
    </lineage>
</organism>
<accession>A0A240U3J2</accession>
<sequence length="328" mass="37349">MPTLATAVQHYLHETLGVFLPKYQPWVRRDELPYFLHDAFDFWEVELLGRTVLVAMDRSRNPSSISDIRLRMDKVSSVAGYPAVYVTNTLASYERKRLIEQKVPFIVPGNQLYLPDLGIDLREYFRQRTNSAQSPISPSAQAMLITALLRPHWNPEWHPSEAAARLGYTSMTLSRAVRELTATGIASVRKVGRAQYLHLEFPPQETWERVRPMLRSPVQRTIWIRHEFGPNLPKRLAGLSALAHHSMLAEPQQPVYAVNRAAWNALNASAQSDGPAPGYLECQLWNYSPALQQDSETVDPLSLMLSLQDSTNERVQGALDELKERLPW</sequence>
<dbReference type="SUPFAM" id="SSF46785">
    <property type="entry name" value="Winged helix' DNA-binding domain"/>
    <property type="match status" value="1"/>
</dbReference>
<evidence type="ECO:0000313" key="1">
    <source>
        <dbReference type="EMBL" id="ART52415.1"/>
    </source>
</evidence>
<protein>
    <recommendedName>
        <fullName evidence="3">MarR family transcriptional regulator</fullName>
    </recommendedName>
</protein>
<dbReference type="EMBL" id="CP021361">
    <property type="protein sequence ID" value="ART52415.1"/>
    <property type="molecule type" value="Genomic_DNA"/>
</dbReference>
<keyword evidence="2" id="KW-1185">Reference proteome</keyword>
<dbReference type="KEGG" id="acin:CBP34_13170"/>
<gene>
    <name evidence="1" type="ORF">CBP34_13170</name>
</gene>
<dbReference type="AlphaFoldDB" id="A0A240U3J2"/>
<dbReference type="Proteomes" id="UP000194432">
    <property type="component" value="Chromosome 1"/>
</dbReference>